<dbReference type="PANTHER" id="PTHR22916">
    <property type="entry name" value="GLYCOSYLTRANSFERASE"/>
    <property type="match status" value="1"/>
</dbReference>
<dbReference type="Pfam" id="PF00535">
    <property type="entry name" value="Glycos_transf_2"/>
    <property type="match status" value="1"/>
</dbReference>
<dbReference type="Proteomes" id="UP001176806">
    <property type="component" value="Unassembled WGS sequence"/>
</dbReference>
<evidence type="ECO:0000313" key="5">
    <source>
        <dbReference type="EMBL" id="MDO5975339.1"/>
    </source>
</evidence>
<dbReference type="EMBL" id="JAUOEL010000005">
    <property type="protein sequence ID" value="MDO5975339.1"/>
    <property type="molecule type" value="Genomic_DNA"/>
</dbReference>
<dbReference type="GO" id="GO:0016757">
    <property type="term" value="F:glycosyltransferase activity"/>
    <property type="evidence" value="ECO:0007669"/>
    <property type="project" value="UniProtKB-KW"/>
</dbReference>
<dbReference type="PANTHER" id="PTHR22916:SF51">
    <property type="entry name" value="GLYCOSYLTRANSFERASE EPSH-RELATED"/>
    <property type="match status" value="1"/>
</dbReference>
<dbReference type="SUPFAM" id="SSF53448">
    <property type="entry name" value="Nucleotide-diphospho-sugar transferases"/>
    <property type="match status" value="1"/>
</dbReference>
<evidence type="ECO:0000256" key="1">
    <source>
        <dbReference type="ARBA" id="ARBA00022676"/>
    </source>
</evidence>
<reference evidence="5" key="1">
    <citation type="submission" date="2023-07" db="EMBL/GenBank/DDBJ databases">
        <title>Two novel species in the genus Flavivirga.</title>
        <authorList>
            <person name="Kwon K."/>
        </authorList>
    </citation>
    <scope>NUCLEOTIDE SEQUENCE</scope>
    <source>
        <strain evidence="5">KACC 14158</strain>
    </source>
</reference>
<keyword evidence="3" id="KW-0812">Transmembrane</keyword>
<sequence>MESSCLISIVIPVYNVDKYLRECLDSVLNQRYKRLEILIVNDGSTDKSGQISDEYALRNSRIKVFHNENSGVSCARNFGLNKVTGDYVVFVDSDDIILPNFVDYMLYIVKNTGAEFCMSKYVSNTKDVDVSNDKSFTVLSSEEATCTLLYPEIPIGCWNKIYKVSLLRDNNITFPTDFFMGEGLNFITTVSQIANKVGLGYGKVYYYRKDNFDSATTSFNIRKIDNAFKAIYNIKKKLILRTPKVNKALDFHLWWTNFYALQSMYKANQMKKHKEEVNFYSSNLTSGALNMLTAKVSFLMKLKIILIWVSPLGILNLQYYLRNLKNHIN</sequence>
<evidence type="ECO:0000259" key="4">
    <source>
        <dbReference type="Pfam" id="PF00535"/>
    </source>
</evidence>
<protein>
    <submittedName>
        <fullName evidence="5">Glycosyltransferase</fullName>
        <ecNumber evidence="5">2.4.-.-</ecNumber>
    </submittedName>
</protein>
<keyword evidence="6" id="KW-1185">Reference proteome</keyword>
<dbReference type="EC" id="2.4.-.-" evidence="5"/>
<gene>
    <name evidence="5" type="ORF">Q4Q40_14175</name>
</gene>
<feature type="transmembrane region" description="Helical" evidence="3">
    <location>
        <begin position="298"/>
        <end position="321"/>
    </location>
</feature>
<feature type="domain" description="Glycosyltransferase 2-like" evidence="4">
    <location>
        <begin position="8"/>
        <end position="130"/>
    </location>
</feature>
<keyword evidence="1 5" id="KW-0328">Glycosyltransferase</keyword>
<name>A0ABT8WQR2_9FLAO</name>
<comment type="caution">
    <text evidence="5">The sequence shown here is derived from an EMBL/GenBank/DDBJ whole genome shotgun (WGS) entry which is preliminary data.</text>
</comment>
<accession>A0ABT8WQR2</accession>
<evidence type="ECO:0000256" key="3">
    <source>
        <dbReference type="SAM" id="Phobius"/>
    </source>
</evidence>
<dbReference type="Gene3D" id="3.90.550.10">
    <property type="entry name" value="Spore Coat Polysaccharide Biosynthesis Protein SpsA, Chain A"/>
    <property type="match status" value="1"/>
</dbReference>
<proteinExistence type="predicted"/>
<dbReference type="InterPro" id="IPR029044">
    <property type="entry name" value="Nucleotide-diphossugar_trans"/>
</dbReference>
<organism evidence="5 6">
    <name type="scientific">Flavivirga jejuensis</name>
    <dbReference type="NCBI Taxonomy" id="870487"/>
    <lineage>
        <taxon>Bacteria</taxon>
        <taxon>Pseudomonadati</taxon>
        <taxon>Bacteroidota</taxon>
        <taxon>Flavobacteriia</taxon>
        <taxon>Flavobacteriales</taxon>
        <taxon>Flavobacteriaceae</taxon>
        <taxon>Flavivirga</taxon>
    </lineage>
</organism>
<dbReference type="RefSeq" id="WP_303302534.1">
    <property type="nucleotide sequence ID" value="NZ_BAABDA010000055.1"/>
</dbReference>
<dbReference type="InterPro" id="IPR001173">
    <property type="entry name" value="Glyco_trans_2-like"/>
</dbReference>
<evidence type="ECO:0000256" key="2">
    <source>
        <dbReference type="ARBA" id="ARBA00022679"/>
    </source>
</evidence>
<keyword evidence="2 5" id="KW-0808">Transferase</keyword>
<dbReference type="CDD" id="cd00761">
    <property type="entry name" value="Glyco_tranf_GTA_type"/>
    <property type="match status" value="1"/>
</dbReference>
<evidence type="ECO:0000313" key="6">
    <source>
        <dbReference type="Proteomes" id="UP001176806"/>
    </source>
</evidence>
<keyword evidence="3" id="KW-0472">Membrane</keyword>
<keyword evidence="3" id="KW-1133">Transmembrane helix</keyword>